<feature type="compositionally biased region" description="Polar residues" evidence="1">
    <location>
        <begin position="10"/>
        <end position="20"/>
    </location>
</feature>
<dbReference type="AlphaFoldDB" id="A0A329R6R0"/>
<evidence type="ECO:0000256" key="1">
    <source>
        <dbReference type="SAM" id="MobiDB-lite"/>
    </source>
</evidence>
<evidence type="ECO:0000313" key="2">
    <source>
        <dbReference type="EMBL" id="RAW18728.1"/>
    </source>
</evidence>
<accession>A0A329R6R0</accession>
<organism evidence="2 3">
    <name type="scientific">Phytoactinopolyspora halophila</name>
    <dbReference type="NCBI Taxonomy" id="1981511"/>
    <lineage>
        <taxon>Bacteria</taxon>
        <taxon>Bacillati</taxon>
        <taxon>Actinomycetota</taxon>
        <taxon>Actinomycetes</taxon>
        <taxon>Jiangellales</taxon>
        <taxon>Jiangellaceae</taxon>
        <taxon>Phytoactinopolyspora</taxon>
    </lineage>
</organism>
<feature type="compositionally biased region" description="Basic and acidic residues" evidence="1">
    <location>
        <begin position="91"/>
        <end position="101"/>
    </location>
</feature>
<gene>
    <name evidence="2" type="ORF">DPM12_01255</name>
</gene>
<reference evidence="2 3" key="1">
    <citation type="submission" date="2018-06" db="EMBL/GenBank/DDBJ databases">
        <title>Phytoactinopolyspora halophila sp. nov., a novel halophilic actinomycete isolated from a saline soil in China.</title>
        <authorList>
            <person name="Tang S.-K."/>
        </authorList>
    </citation>
    <scope>NUCLEOTIDE SEQUENCE [LARGE SCALE GENOMIC DNA]</scope>
    <source>
        <strain evidence="2 3">YIM 96934</strain>
    </source>
</reference>
<proteinExistence type="predicted"/>
<name>A0A329R6R0_9ACTN</name>
<dbReference type="EMBL" id="QMIG01000001">
    <property type="protein sequence ID" value="RAW18728.1"/>
    <property type="molecule type" value="Genomic_DNA"/>
</dbReference>
<feature type="region of interest" description="Disordered" evidence="1">
    <location>
        <begin position="69"/>
        <end position="109"/>
    </location>
</feature>
<dbReference type="Proteomes" id="UP000250462">
    <property type="component" value="Unassembled WGS sequence"/>
</dbReference>
<protein>
    <submittedName>
        <fullName evidence="2">Uncharacterized protein</fullName>
    </submittedName>
</protein>
<sequence>MGVDVVAVRNHQSTAPSETVTAYEHTNENHKPSSARMSSILGVMTVTREDLHNMVERIRPEELDRAAEALSTMTEPKRQRRLPRSLGMARGGRDDSSRVDETLAEGFGE</sequence>
<feature type="region of interest" description="Disordered" evidence="1">
    <location>
        <begin position="9"/>
        <end position="36"/>
    </location>
</feature>
<keyword evidence="3" id="KW-1185">Reference proteome</keyword>
<comment type="caution">
    <text evidence="2">The sequence shown here is derived from an EMBL/GenBank/DDBJ whole genome shotgun (WGS) entry which is preliminary data.</text>
</comment>
<evidence type="ECO:0000313" key="3">
    <source>
        <dbReference type="Proteomes" id="UP000250462"/>
    </source>
</evidence>